<keyword evidence="5" id="KW-0325">Glycoprotein</keyword>
<dbReference type="GO" id="GO:0006508">
    <property type="term" value="P:proteolysis"/>
    <property type="evidence" value="ECO:0007669"/>
    <property type="project" value="UniProtKB-KW"/>
</dbReference>
<dbReference type="FunFam" id="3.40.50.1820:FF:000251">
    <property type="entry name" value="Extracelular serine carboxypeptidase, putative"/>
    <property type="match status" value="1"/>
</dbReference>
<dbReference type="AlphaFoldDB" id="A0A9Q9ADA2"/>
<keyword evidence="2" id="KW-0645">Protease</keyword>
<keyword evidence="3 6" id="KW-0732">Signal</keyword>
<evidence type="ECO:0000256" key="3">
    <source>
        <dbReference type="ARBA" id="ARBA00022729"/>
    </source>
</evidence>
<evidence type="ECO:0000256" key="5">
    <source>
        <dbReference type="ARBA" id="ARBA00023180"/>
    </source>
</evidence>
<comment type="similarity">
    <text evidence="1">Belongs to the peptidase S28 family.</text>
</comment>
<feature type="chain" id="PRO_5040494509" evidence="6">
    <location>
        <begin position="21"/>
        <end position="555"/>
    </location>
</feature>
<dbReference type="EMBL" id="CP099418">
    <property type="protein sequence ID" value="USW47434.1"/>
    <property type="molecule type" value="Genomic_DNA"/>
</dbReference>
<dbReference type="SUPFAM" id="SSF53474">
    <property type="entry name" value="alpha/beta-Hydrolases"/>
    <property type="match status" value="1"/>
</dbReference>
<evidence type="ECO:0000256" key="1">
    <source>
        <dbReference type="ARBA" id="ARBA00011079"/>
    </source>
</evidence>
<dbReference type="InterPro" id="IPR008758">
    <property type="entry name" value="Peptidase_S28"/>
</dbReference>
<dbReference type="Gene3D" id="3.40.50.1820">
    <property type="entry name" value="alpha/beta hydrolase"/>
    <property type="match status" value="2"/>
</dbReference>
<dbReference type="OrthoDB" id="1735038at2759"/>
<dbReference type="GO" id="GO:0008239">
    <property type="term" value="F:dipeptidyl-peptidase activity"/>
    <property type="evidence" value="ECO:0007669"/>
    <property type="project" value="TreeGrafter"/>
</dbReference>
<dbReference type="PANTHER" id="PTHR11010">
    <property type="entry name" value="PROTEASE S28 PRO-X CARBOXYPEPTIDASE-RELATED"/>
    <property type="match status" value="1"/>
</dbReference>
<evidence type="ECO:0000313" key="8">
    <source>
        <dbReference type="Proteomes" id="UP001056384"/>
    </source>
</evidence>
<keyword evidence="4 7" id="KW-0378">Hydrolase</keyword>
<dbReference type="Proteomes" id="UP001056384">
    <property type="component" value="Chromosome 1"/>
</dbReference>
<proteinExistence type="inferred from homology"/>
<keyword evidence="8" id="KW-1185">Reference proteome</keyword>
<name>A0A9Q9ADA2_9PEZI</name>
<gene>
    <name evidence="7" type="ORF">Slin15195_G007530</name>
</gene>
<feature type="signal peptide" evidence="6">
    <location>
        <begin position="1"/>
        <end position="20"/>
    </location>
</feature>
<evidence type="ECO:0000313" key="7">
    <source>
        <dbReference type="EMBL" id="USW47434.1"/>
    </source>
</evidence>
<dbReference type="Pfam" id="PF05577">
    <property type="entry name" value="Peptidase_S28"/>
    <property type="match status" value="1"/>
</dbReference>
<evidence type="ECO:0000256" key="4">
    <source>
        <dbReference type="ARBA" id="ARBA00022801"/>
    </source>
</evidence>
<dbReference type="GO" id="GO:0070008">
    <property type="term" value="F:serine-type exopeptidase activity"/>
    <property type="evidence" value="ECO:0007669"/>
    <property type="project" value="InterPro"/>
</dbReference>
<reference evidence="7" key="1">
    <citation type="submission" date="2022-06" db="EMBL/GenBank/DDBJ databases">
        <title>Complete genome sequences of two strains of the flax pathogen Septoria linicola.</title>
        <authorList>
            <person name="Lapalu N."/>
            <person name="Simon A."/>
            <person name="Demenou B."/>
            <person name="Paumier D."/>
            <person name="Guillot M.-P."/>
            <person name="Gout L."/>
            <person name="Valade R."/>
        </authorList>
    </citation>
    <scope>NUCLEOTIDE SEQUENCE</scope>
    <source>
        <strain evidence="7">SE15195</strain>
    </source>
</reference>
<evidence type="ECO:0000256" key="6">
    <source>
        <dbReference type="SAM" id="SignalP"/>
    </source>
</evidence>
<dbReference type="PANTHER" id="PTHR11010:SF117">
    <property type="entry name" value="SERINE PROTEASE 16"/>
    <property type="match status" value="1"/>
</dbReference>
<accession>A0A9Q9ADA2</accession>
<evidence type="ECO:0000256" key="2">
    <source>
        <dbReference type="ARBA" id="ARBA00022670"/>
    </source>
</evidence>
<dbReference type="InterPro" id="IPR029058">
    <property type="entry name" value="AB_hydrolase_fold"/>
</dbReference>
<organism evidence="7 8">
    <name type="scientific">Septoria linicola</name>
    <dbReference type="NCBI Taxonomy" id="215465"/>
    <lineage>
        <taxon>Eukaryota</taxon>
        <taxon>Fungi</taxon>
        <taxon>Dikarya</taxon>
        <taxon>Ascomycota</taxon>
        <taxon>Pezizomycotina</taxon>
        <taxon>Dothideomycetes</taxon>
        <taxon>Dothideomycetidae</taxon>
        <taxon>Mycosphaerellales</taxon>
        <taxon>Mycosphaerellaceae</taxon>
        <taxon>Septoria</taxon>
    </lineage>
</organism>
<protein>
    <submittedName>
        <fullName evidence="7">Peptidase S28, alpha/Beta hydrolase</fullName>
    </submittedName>
</protein>
<sequence length="555" mass="62154">MAPISRLVSLTLLAANFADAIDIRMGVKSTAHIEHKASTLSKREQSHPLELLYPTRNLSVPVDHFQDIKKYEPHSNDSFSLRYWFDASYYEPGGPVIILQGGETDGSGRLPFLQKGILHQLAKATHGIGVVLEHRYYGESWPVPDLSTKNFRFLTTEQALADEAYFASNVQFPGMEKYGDLTAKTTPYISYGGSYAGAFSALLRVQYPEVFWGSISSSGVTKAIWDYWAYFVPIAESAPQACVASQRALVSFIDNILFDDSQPDLAGQLKAAYGLQDVTHDNDFAMAVTVNPLGSWQALNWDPAVSSNAFYEYCDNITSTEVIYPDTEAKRSEVEHLVAESGCQLHVNHILNSIGYINATQVKGQIQGNMTQEQYFGSAHNETFNALTSIEDASWKSWPYQYCTEWGYLQTGNTPPEFGLPLVSRTIDLEYSSLVCQLAFNRTEPADVETINKFGAFDIEYPRLAIVDGDWDPWKPATPHAFQFGAKNRSSTASEPFILISEAVHHWDENGLFPNQTAPGLPPSRITETQRYLEEAVQSWMLEWELAKNSWHQEV</sequence>